<keyword evidence="1" id="KW-0732">Signal</keyword>
<evidence type="ECO:0008006" key="5">
    <source>
        <dbReference type="Google" id="ProtNLM"/>
    </source>
</evidence>
<evidence type="ECO:0000313" key="4">
    <source>
        <dbReference type="Proteomes" id="UP000586095"/>
    </source>
</evidence>
<dbReference type="InterPro" id="IPR029050">
    <property type="entry name" value="Immunoprotect_excell_Ig-like"/>
</dbReference>
<dbReference type="AlphaFoldDB" id="A0A852R8V5"/>
<proteinExistence type="predicted"/>
<organism evidence="3 4">
    <name type="scientific">Leucobacter aridicollis</name>
    <dbReference type="NCBI Taxonomy" id="283878"/>
    <lineage>
        <taxon>Bacteria</taxon>
        <taxon>Bacillati</taxon>
        <taxon>Actinomycetota</taxon>
        <taxon>Actinomycetes</taxon>
        <taxon>Micrococcales</taxon>
        <taxon>Microbacteriaceae</taxon>
        <taxon>Leucobacter</taxon>
    </lineage>
</organism>
<gene>
    <name evidence="3" type="ORF">BJ960_000133</name>
</gene>
<evidence type="ECO:0000256" key="1">
    <source>
        <dbReference type="ARBA" id="ARBA00022729"/>
    </source>
</evidence>
<keyword evidence="4" id="KW-1185">Reference proteome</keyword>
<protein>
    <recommendedName>
        <fullName evidence="5">DUF4352 domain-containing protein</fullName>
    </recommendedName>
</protein>
<keyword evidence="2" id="KW-1133">Transmembrane helix</keyword>
<evidence type="ECO:0000313" key="3">
    <source>
        <dbReference type="EMBL" id="NYD25330.1"/>
    </source>
</evidence>
<dbReference type="Proteomes" id="UP000586095">
    <property type="component" value="Unassembled WGS sequence"/>
</dbReference>
<reference evidence="3 4" key="1">
    <citation type="submission" date="2020-07" db="EMBL/GenBank/DDBJ databases">
        <title>Sequencing the genomes of 1000 actinobacteria strains.</title>
        <authorList>
            <person name="Klenk H.-P."/>
        </authorList>
    </citation>
    <scope>NUCLEOTIDE SEQUENCE [LARGE SCALE GENOMIC DNA]</scope>
    <source>
        <strain evidence="3 4">DSM 17380</strain>
    </source>
</reference>
<keyword evidence="2" id="KW-0812">Transmembrane</keyword>
<feature type="transmembrane region" description="Helical" evidence="2">
    <location>
        <begin position="14"/>
        <end position="34"/>
    </location>
</feature>
<evidence type="ECO:0000256" key="2">
    <source>
        <dbReference type="SAM" id="Phobius"/>
    </source>
</evidence>
<sequence>MTGTSAARPRLRSAAAWGVGIVLLALASLLLRLVPTDAQSEQPFTVTAAVGEAAAARTFTVTVTGAELVDVLSAGEWRQPGNWLVIDLTVEGAGRDASSYLGRAAFVHEAGAGDDAQRREYRASERFPSLVTDPLVTGVPRTGSIAFELPADATGEGAVELAQHGDTRLDSLVSVAVDLDALERVPERAVRETGWEHR</sequence>
<accession>A0A852R8V5</accession>
<comment type="caution">
    <text evidence="3">The sequence shown here is derived from an EMBL/GenBank/DDBJ whole genome shotgun (WGS) entry which is preliminary data.</text>
</comment>
<dbReference type="EMBL" id="JACCBD010000001">
    <property type="protein sequence ID" value="NYD25330.1"/>
    <property type="molecule type" value="Genomic_DNA"/>
</dbReference>
<dbReference type="RefSeq" id="WP_185985841.1">
    <property type="nucleotide sequence ID" value="NZ_BAAALZ010000003.1"/>
</dbReference>
<keyword evidence="2" id="KW-0472">Membrane</keyword>
<name>A0A852R8V5_9MICO</name>
<dbReference type="Gene3D" id="2.60.40.1240">
    <property type="match status" value="1"/>
</dbReference>